<dbReference type="PANTHER" id="PTHR43162">
    <property type="match status" value="1"/>
</dbReference>
<proteinExistence type="predicted"/>
<accession>A0ABV0BCG9</accession>
<protein>
    <submittedName>
        <fullName evidence="2">NmrA family NAD(P)-binding protein</fullName>
    </submittedName>
</protein>
<dbReference type="SUPFAM" id="SSF51735">
    <property type="entry name" value="NAD(P)-binding Rossmann-fold domains"/>
    <property type="match status" value="1"/>
</dbReference>
<gene>
    <name evidence="2" type="ORF">TPR58_17335</name>
</gene>
<dbReference type="EMBL" id="JBDIZK010000011">
    <property type="protein sequence ID" value="MEN3748942.1"/>
    <property type="molecule type" value="Genomic_DNA"/>
</dbReference>
<comment type="caution">
    <text evidence="2">The sequence shown here is derived from an EMBL/GenBank/DDBJ whole genome shotgun (WGS) entry which is preliminary data.</text>
</comment>
<dbReference type="Proteomes" id="UP001427805">
    <property type="component" value="Unassembled WGS sequence"/>
</dbReference>
<evidence type="ECO:0000259" key="1">
    <source>
        <dbReference type="Pfam" id="PF13460"/>
    </source>
</evidence>
<dbReference type="RefSeq" id="WP_346247986.1">
    <property type="nucleotide sequence ID" value="NZ_JBDIZK010000011.1"/>
</dbReference>
<evidence type="ECO:0000313" key="3">
    <source>
        <dbReference type="Proteomes" id="UP001427805"/>
    </source>
</evidence>
<keyword evidence="3" id="KW-1185">Reference proteome</keyword>
<organism evidence="2 3">
    <name type="scientific">Sphingomonas rustica</name>
    <dbReference type="NCBI Taxonomy" id="3103142"/>
    <lineage>
        <taxon>Bacteria</taxon>
        <taxon>Pseudomonadati</taxon>
        <taxon>Pseudomonadota</taxon>
        <taxon>Alphaproteobacteria</taxon>
        <taxon>Sphingomonadales</taxon>
        <taxon>Sphingomonadaceae</taxon>
        <taxon>Sphingomonas</taxon>
    </lineage>
</organism>
<dbReference type="InterPro" id="IPR016040">
    <property type="entry name" value="NAD(P)-bd_dom"/>
</dbReference>
<name>A0ABV0BCG9_9SPHN</name>
<dbReference type="InterPro" id="IPR036291">
    <property type="entry name" value="NAD(P)-bd_dom_sf"/>
</dbReference>
<feature type="domain" description="NAD(P)-binding" evidence="1">
    <location>
        <begin position="9"/>
        <end position="175"/>
    </location>
</feature>
<dbReference type="Pfam" id="PF13460">
    <property type="entry name" value="NAD_binding_10"/>
    <property type="match status" value="1"/>
</dbReference>
<dbReference type="PANTHER" id="PTHR43162:SF1">
    <property type="entry name" value="PRESTALK A DIFFERENTIATION PROTEIN A"/>
    <property type="match status" value="1"/>
</dbReference>
<sequence>MADRILVTGGTGTTGSLVASGLAARGIDARIATRSPSAPHQVRFDWSDAATHAAALDGVDALYLVAPTDRSDHLPVMRPLLDQALDRGIARFVLLSASSLPEGGPMMGQVHAWLHAHAPRGTVLRPSWFMQNFVTQHLPSILDEGRIYTATQDGRVPFIDAADIAAVAVQALVDPALASGDRLLTGPEALSYDAVAQHISAVAPRPVVHCRLTVDALVRRHIGLGLPAPYAEALARMDDAIAQGSEDRVTTQVEQVTGRQPTRLADFLAAHRSAYHRPAAA</sequence>
<evidence type="ECO:0000313" key="2">
    <source>
        <dbReference type="EMBL" id="MEN3748942.1"/>
    </source>
</evidence>
<dbReference type="Gene3D" id="3.40.50.720">
    <property type="entry name" value="NAD(P)-binding Rossmann-like Domain"/>
    <property type="match status" value="1"/>
</dbReference>
<reference evidence="2 3" key="1">
    <citation type="submission" date="2024-05" db="EMBL/GenBank/DDBJ databases">
        <title>Sphingomonas sp. HF-S3 16S ribosomal RNA gene Genome sequencing and assembly.</title>
        <authorList>
            <person name="Lee H."/>
        </authorList>
    </citation>
    <scope>NUCLEOTIDE SEQUENCE [LARGE SCALE GENOMIC DNA]</scope>
    <source>
        <strain evidence="2 3">HF-S3</strain>
    </source>
</reference>
<dbReference type="InterPro" id="IPR051604">
    <property type="entry name" value="Ergot_Alk_Oxidoreductase"/>
</dbReference>
<dbReference type="Gene3D" id="3.90.25.10">
    <property type="entry name" value="UDP-galactose 4-epimerase, domain 1"/>
    <property type="match status" value="1"/>
</dbReference>